<dbReference type="OrthoDB" id="4062651at2759"/>
<dbReference type="AlphaFoldDB" id="A0A813MAG7"/>
<feature type="non-terminal residue" evidence="3">
    <location>
        <position position="1"/>
    </location>
</feature>
<keyword evidence="4" id="KW-1185">Reference proteome</keyword>
<evidence type="ECO:0000256" key="1">
    <source>
        <dbReference type="SAM" id="MobiDB-lite"/>
    </source>
</evidence>
<dbReference type="GO" id="GO:0007165">
    <property type="term" value="P:signal transduction"/>
    <property type="evidence" value="ECO:0007669"/>
    <property type="project" value="TreeGrafter"/>
</dbReference>
<sequence>MFRRVRKFFVQFSCGTLRSRKKSDDSDNSRSPLNRSAINSAKTDSQKTNEVQCESDKSVINSSSQNQELNESLKQEISNREQSPDQTQIGNPSSLDESQTEQKVPIDEQTFDAQVNELTIQAEQVQTINDLDTIINKHRALRERLKTNFNSTITAFTNSSGVPDYGQPRFGESYDEYQDLTKINDPGYIPDLDNYFKITSNDSAKDILTPLIHRTKVVLLKNSSKFAGGFGMIRESKLYLISVKENNYRVDKKYVCLKRPVNRNCLDTAYVTLNEIKIHKECKHENILEYIGVVFIKPTKFYIVTEYCDGMDAHDFLYHKRFNNNTCTKWQMTHSIEIVNILEGTAKGIEYLHGKSIIHRDIKSPNILLFPTRRTRAPGTTQYIPEFIAKIADFGLALSYRYSFYEFLQSPENIGGVLGTTEWLAPEVQNFTTVPNSLVYTKATDIFSFGILMAELLIGGGPYNHLNEGQKRLLSQRRKLYFNDLYVREDFSNVLVNLMWSCTHFSPARRRKINEILT</sequence>
<dbReference type="GO" id="GO:0004672">
    <property type="term" value="F:protein kinase activity"/>
    <property type="evidence" value="ECO:0007669"/>
    <property type="project" value="InterPro"/>
</dbReference>
<dbReference type="GO" id="GO:0005737">
    <property type="term" value="C:cytoplasm"/>
    <property type="evidence" value="ECO:0007669"/>
    <property type="project" value="TreeGrafter"/>
</dbReference>
<accession>A0A813MAG7</accession>
<dbReference type="Proteomes" id="UP000663879">
    <property type="component" value="Unassembled WGS sequence"/>
</dbReference>
<dbReference type="InterPro" id="IPR000719">
    <property type="entry name" value="Prot_kinase_dom"/>
</dbReference>
<name>A0A813MAG7_9BILA</name>
<dbReference type="PANTHER" id="PTHR23257:SF958">
    <property type="entry name" value="SERINE_THREONINE-PROTEIN KINASE WNK4"/>
    <property type="match status" value="1"/>
</dbReference>
<dbReference type="PANTHER" id="PTHR23257">
    <property type="entry name" value="SERINE-THREONINE PROTEIN KINASE"/>
    <property type="match status" value="1"/>
</dbReference>
<dbReference type="SUPFAM" id="SSF56112">
    <property type="entry name" value="Protein kinase-like (PK-like)"/>
    <property type="match status" value="1"/>
</dbReference>
<dbReference type="Pfam" id="PF00069">
    <property type="entry name" value="Pkinase"/>
    <property type="match status" value="1"/>
</dbReference>
<evidence type="ECO:0000313" key="4">
    <source>
        <dbReference type="Proteomes" id="UP000663879"/>
    </source>
</evidence>
<dbReference type="InterPro" id="IPR008271">
    <property type="entry name" value="Ser/Thr_kinase_AS"/>
</dbReference>
<feature type="region of interest" description="Disordered" evidence="1">
    <location>
        <begin position="19"/>
        <end position="103"/>
    </location>
</feature>
<evidence type="ECO:0000259" key="2">
    <source>
        <dbReference type="PROSITE" id="PS50011"/>
    </source>
</evidence>
<feature type="compositionally biased region" description="Low complexity" evidence="1">
    <location>
        <begin position="61"/>
        <end position="70"/>
    </location>
</feature>
<feature type="domain" description="Protein kinase" evidence="2">
    <location>
        <begin position="219"/>
        <end position="518"/>
    </location>
</feature>
<dbReference type="SMART" id="SM00220">
    <property type="entry name" value="S_TKc"/>
    <property type="match status" value="1"/>
</dbReference>
<dbReference type="InterPro" id="IPR011009">
    <property type="entry name" value="Kinase-like_dom_sf"/>
</dbReference>
<dbReference type="Gene3D" id="1.10.510.10">
    <property type="entry name" value="Transferase(Phosphotransferase) domain 1"/>
    <property type="match status" value="1"/>
</dbReference>
<dbReference type="PROSITE" id="PS50011">
    <property type="entry name" value="PROTEIN_KINASE_DOM"/>
    <property type="match status" value="1"/>
</dbReference>
<comment type="caution">
    <text evidence="3">The sequence shown here is derived from an EMBL/GenBank/DDBJ whole genome shotgun (WGS) entry which is preliminary data.</text>
</comment>
<dbReference type="EMBL" id="CAJNOC010000014">
    <property type="protein sequence ID" value="CAF0705911.1"/>
    <property type="molecule type" value="Genomic_DNA"/>
</dbReference>
<feature type="compositionally biased region" description="Basic and acidic residues" evidence="1">
    <location>
        <begin position="71"/>
        <end position="83"/>
    </location>
</feature>
<organism evidence="3 4">
    <name type="scientific">Brachionus calyciflorus</name>
    <dbReference type="NCBI Taxonomy" id="104777"/>
    <lineage>
        <taxon>Eukaryota</taxon>
        <taxon>Metazoa</taxon>
        <taxon>Spiralia</taxon>
        <taxon>Gnathifera</taxon>
        <taxon>Rotifera</taxon>
        <taxon>Eurotatoria</taxon>
        <taxon>Monogononta</taxon>
        <taxon>Pseudotrocha</taxon>
        <taxon>Ploima</taxon>
        <taxon>Brachionidae</taxon>
        <taxon>Brachionus</taxon>
    </lineage>
</organism>
<proteinExistence type="predicted"/>
<gene>
    <name evidence="3" type="ORF">OXX778_LOCUS299</name>
</gene>
<dbReference type="InterPro" id="IPR050167">
    <property type="entry name" value="Ser_Thr_protein_kinase"/>
</dbReference>
<feature type="compositionally biased region" description="Polar residues" evidence="1">
    <location>
        <begin position="32"/>
        <end position="52"/>
    </location>
</feature>
<dbReference type="GO" id="GO:0005524">
    <property type="term" value="F:ATP binding"/>
    <property type="evidence" value="ECO:0007669"/>
    <property type="project" value="InterPro"/>
</dbReference>
<feature type="compositionally biased region" description="Polar residues" evidence="1">
    <location>
        <begin position="84"/>
        <end position="97"/>
    </location>
</feature>
<protein>
    <recommendedName>
        <fullName evidence="2">Protein kinase domain-containing protein</fullName>
    </recommendedName>
</protein>
<dbReference type="PROSITE" id="PS00108">
    <property type="entry name" value="PROTEIN_KINASE_ST"/>
    <property type="match status" value="1"/>
</dbReference>
<reference evidence="3" key="1">
    <citation type="submission" date="2021-02" db="EMBL/GenBank/DDBJ databases">
        <authorList>
            <person name="Nowell W R."/>
        </authorList>
    </citation>
    <scope>NUCLEOTIDE SEQUENCE</scope>
    <source>
        <strain evidence="3">Ploen Becks lab</strain>
    </source>
</reference>
<evidence type="ECO:0000313" key="3">
    <source>
        <dbReference type="EMBL" id="CAF0705911.1"/>
    </source>
</evidence>